<name>A0AAX1UET7_CERSP</name>
<dbReference type="GO" id="GO:0006310">
    <property type="term" value="P:DNA recombination"/>
    <property type="evidence" value="ECO:0007669"/>
    <property type="project" value="UniProtKB-KW"/>
</dbReference>
<evidence type="ECO:0000313" key="6">
    <source>
        <dbReference type="EMBL" id="RHZ90755.1"/>
    </source>
</evidence>
<reference evidence="6 7" key="1">
    <citation type="submission" date="2018-08" db="EMBL/GenBank/DDBJ databases">
        <title>Draft genome sequence of Rhodobacter sphaeroides FY.</title>
        <authorList>
            <person name="Rayyan A."/>
            <person name="Meyer T.E."/>
            <person name="Kyndt J.A."/>
        </authorList>
    </citation>
    <scope>NUCLEOTIDE SEQUENCE [LARGE SCALE GENOMIC DNA]</scope>
    <source>
        <strain evidence="6 7">FY</strain>
    </source>
</reference>
<dbReference type="Proteomes" id="UP000266305">
    <property type="component" value="Unassembled WGS sequence"/>
</dbReference>
<evidence type="ECO:0000256" key="2">
    <source>
        <dbReference type="ARBA" id="ARBA00022908"/>
    </source>
</evidence>
<gene>
    <name evidence="6" type="ORF">D1114_22190</name>
</gene>
<protein>
    <submittedName>
        <fullName evidence="6">Site-specific integrase</fullName>
    </submittedName>
</protein>
<keyword evidence="2" id="KW-0229">DNA integration</keyword>
<dbReference type="GO" id="GO:0015074">
    <property type="term" value="P:DNA integration"/>
    <property type="evidence" value="ECO:0007669"/>
    <property type="project" value="UniProtKB-KW"/>
</dbReference>
<evidence type="ECO:0000256" key="1">
    <source>
        <dbReference type="ARBA" id="ARBA00008857"/>
    </source>
</evidence>
<organism evidence="6 7">
    <name type="scientific">Cereibacter sphaeroides</name>
    <name type="common">Rhodobacter sphaeroides</name>
    <dbReference type="NCBI Taxonomy" id="1063"/>
    <lineage>
        <taxon>Bacteria</taxon>
        <taxon>Pseudomonadati</taxon>
        <taxon>Pseudomonadota</taxon>
        <taxon>Alphaproteobacteria</taxon>
        <taxon>Rhodobacterales</taxon>
        <taxon>Paracoccaceae</taxon>
        <taxon>Cereibacter</taxon>
    </lineage>
</organism>
<dbReference type="GO" id="GO:0003677">
    <property type="term" value="F:DNA binding"/>
    <property type="evidence" value="ECO:0007669"/>
    <property type="project" value="UniProtKB-KW"/>
</dbReference>
<dbReference type="PROSITE" id="PS51898">
    <property type="entry name" value="TYR_RECOMBINASE"/>
    <property type="match status" value="1"/>
</dbReference>
<dbReference type="PANTHER" id="PTHR30349">
    <property type="entry name" value="PHAGE INTEGRASE-RELATED"/>
    <property type="match status" value="1"/>
</dbReference>
<dbReference type="CDD" id="cd00796">
    <property type="entry name" value="INT_Rci_Hp1_C"/>
    <property type="match status" value="1"/>
</dbReference>
<dbReference type="InterPro" id="IPR050090">
    <property type="entry name" value="Tyrosine_recombinase_XerCD"/>
</dbReference>
<dbReference type="EMBL" id="QWGP01000047">
    <property type="protein sequence ID" value="RHZ90755.1"/>
    <property type="molecule type" value="Genomic_DNA"/>
</dbReference>
<accession>A0AAX1UET7</accession>
<evidence type="ECO:0000313" key="7">
    <source>
        <dbReference type="Proteomes" id="UP000266305"/>
    </source>
</evidence>
<dbReference type="InterPro" id="IPR002104">
    <property type="entry name" value="Integrase_catalytic"/>
</dbReference>
<keyword evidence="3" id="KW-0238">DNA-binding</keyword>
<dbReference type="SUPFAM" id="SSF56349">
    <property type="entry name" value="DNA breaking-rejoining enzymes"/>
    <property type="match status" value="1"/>
</dbReference>
<dbReference type="RefSeq" id="WP_119001508.1">
    <property type="nucleotide sequence ID" value="NZ_QWGP01000047.1"/>
</dbReference>
<comment type="similarity">
    <text evidence="1">Belongs to the 'phage' integrase family.</text>
</comment>
<dbReference type="InterPro" id="IPR013762">
    <property type="entry name" value="Integrase-like_cat_sf"/>
</dbReference>
<evidence type="ECO:0000259" key="5">
    <source>
        <dbReference type="PROSITE" id="PS51898"/>
    </source>
</evidence>
<dbReference type="Gene3D" id="1.10.443.10">
    <property type="entry name" value="Intergrase catalytic core"/>
    <property type="match status" value="1"/>
</dbReference>
<sequence length="367" mass="41535">MATIVERARKDGTKSYLAQIIRRKHGFAESRTFPTRKTAEAWAKMREREVDAQIGSGGVPTTRAEVTTTLGDLIDRFLADSAKPIGKTQRNCLKVIRTEYEVANKRLDQLTSKDLVELTKEIGNRPAVRSKSTPLNYLAHLSKVFAIARPAYGYPLEKSIHDDALKACKALGYTGHSGKRDRRPTVDEINRLMAHFDAMQGNTIRMTKIVPFAIFSARRLDEICRITWTDYEPEHKRVMVRDMKHPGDKRGNDQWVDLPDPCCAIIGSMEKLDARIFPFNSASVSTAWANACKVLGIENLKFHDLRHEGASRLFELGWTIPQAASVTGHRAWATLQRYSHLRQTGDKWKDWEWICEITKTPSAGDNG</sequence>
<dbReference type="Pfam" id="PF00589">
    <property type="entry name" value="Phage_integrase"/>
    <property type="match status" value="1"/>
</dbReference>
<dbReference type="InterPro" id="IPR011010">
    <property type="entry name" value="DNA_brk_join_enz"/>
</dbReference>
<evidence type="ECO:0000256" key="4">
    <source>
        <dbReference type="ARBA" id="ARBA00023172"/>
    </source>
</evidence>
<evidence type="ECO:0000256" key="3">
    <source>
        <dbReference type="ARBA" id="ARBA00023125"/>
    </source>
</evidence>
<dbReference type="AlphaFoldDB" id="A0AAX1UET7"/>
<feature type="domain" description="Tyr recombinase" evidence="5">
    <location>
        <begin position="179"/>
        <end position="353"/>
    </location>
</feature>
<dbReference type="PANTHER" id="PTHR30349:SF41">
    <property type="entry name" value="INTEGRASE_RECOMBINASE PROTEIN MJ0367-RELATED"/>
    <property type="match status" value="1"/>
</dbReference>
<keyword evidence="4" id="KW-0233">DNA recombination</keyword>
<comment type="caution">
    <text evidence="6">The sequence shown here is derived from an EMBL/GenBank/DDBJ whole genome shotgun (WGS) entry which is preliminary data.</text>
</comment>
<proteinExistence type="inferred from homology"/>